<feature type="coiled-coil region" evidence="1">
    <location>
        <begin position="259"/>
        <end position="338"/>
    </location>
</feature>
<sequence>MTVKFHPKTDHCVGFDLILRCLNTSLGMVCLSNEKPVLYFERGKKFFDPGGCIAENCCPTRLQTSLKYSEHREEPCGIQFSTQENFVNERDNSQSEGAVAADGNAPLNKEKVLNEERQNLEDLSGSQSPSVCDEERSPSYTEVNTINEFQYFSLGKDPLKPGEVSILKNFYRFLTQSASATDGNKMKEIASPRAAGTSTGSVIRNKCIHSASKLSCCETLSREIEDLKERVSHNEDFRWQVVEEVRGQLKPVQSHQKNISQLRIEVKTILHDLADLRNEHNQLKDEIERLLAQEDPLRIRHDLINSMRSMEVVIQSKVQRLENRLQSLETMLHRLVGEIEKLFVPYGPTVVQSTP</sequence>
<comment type="caution">
    <text evidence="3">The sequence shown here is derived from an EMBL/GenBank/DDBJ whole genome shotgun (WGS) entry which is preliminary data.</text>
</comment>
<proteinExistence type="predicted"/>
<gene>
    <name evidence="3" type="ORF">AWC38_SpisGene3020</name>
</gene>
<feature type="region of interest" description="Disordered" evidence="2">
    <location>
        <begin position="118"/>
        <end position="137"/>
    </location>
</feature>
<protein>
    <submittedName>
        <fullName evidence="3">Uncharacterized protein</fullName>
    </submittedName>
</protein>
<dbReference type="EMBL" id="LSMT01000026">
    <property type="protein sequence ID" value="PFX32183.1"/>
    <property type="molecule type" value="Genomic_DNA"/>
</dbReference>
<keyword evidence="4" id="KW-1185">Reference proteome</keyword>
<dbReference type="AlphaFoldDB" id="A0A2B4SSX0"/>
<organism evidence="3 4">
    <name type="scientific">Stylophora pistillata</name>
    <name type="common">Smooth cauliflower coral</name>
    <dbReference type="NCBI Taxonomy" id="50429"/>
    <lineage>
        <taxon>Eukaryota</taxon>
        <taxon>Metazoa</taxon>
        <taxon>Cnidaria</taxon>
        <taxon>Anthozoa</taxon>
        <taxon>Hexacorallia</taxon>
        <taxon>Scleractinia</taxon>
        <taxon>Astrocoeniina</taxon>
        <taxon>Pocilloporidae</taxon>
        <taxon>Stylophora</taxon>
    </lineage>
</organism>
<evidence type="ECO:0000313" key="4">
    <source>
        <dbReference type="Proteomes" id="UP000225706"/>
    </source>
</evidence>
<name>A0A2B4SSX0_STYPI</name>
<dbReference type="Gene3D" id="1.20.5.1700">
    <property type="match status" value="1"/>
</dbReference>
<keyword evidence="1" id="KW-0175">Coiled coil</keyword>
<evidence type="ECO:0000256" key="1">
    <source>
        <dbReference type="SAM" id="Coils"/>
    </source>
</evidence>
<reference evidence="4" key="1">
    <citation type="journal article" date="2017" name="bioRxiv">
        <title>Comparative analysis of the genomes of Stylophora pistillata and Acropora digitifera provides evidence for extensive differences between species of corals.</title>
        <authorList>
            <person name="Voolstra C.R."/>
            <person name="Li Y."/>
            <person name="Liew Y.J."/>
            <person name="Baumgarten S."/>
            <person name="Zoccola D."/>
            <person name="Flot J.-F."/>
            <person name="Tambutte S."/>
            <person name="Allemand D."/>
            <person name="Aranda M."/>
        </authorList>
    </citation>
    <scope>NUCLEOTIDE SEQUENCE [LARGE SCALE GENOMIC DNA]</scope>
</reference>
<evidence type="ECO:0000256" key="2">
    <source>
        <dbReference type="SAM" id="MobiDB-lite"/>
    </source>
</evidence>
<evidence type="ECO:0000313" key="3">
    <source>
        <dbReference type="EMBL" id="PFX32183.1"/>
    </source>
</evidence>
<accession>A0A2B4SSX0</accession>
<dbReference type="Proteomes" id="UP000225706">
    <property type="component" value="Unassembled WGS sequence"/>
</dbReference>